<dbReference type="RefSeq" id="XP_009163657.1">
    <property type="nucleotide sequence ID" value="XM_009165393.1"/>
</dbReference>
<feature type="non-terminal residue" evidence="1">
    <location>
        <position position="1"/>
    </location>
</feature>
<name>A0A074ZZ20_OPIVI</name>
<protein>
    <submittedName>
        <fullName evidence="1">Uncharacterized protein</fullName>
    </submittedName>
</protein>
<dbReference type="EMBL" id="KL596632">
    <property type="protein sequence ID" value="KER32678.1"/>
    <property type="molecule type" value="Genomic_DNA"/>
</dbReference>
<gene>
    <name evidence="1" type="ORF">T265_12774</name>
</gene>
<reference evidence="1 2" key="1">
    <citation type="submission" date="2013-11" db="EMBL/GenBank/DDBJ databases">
        <title>Opisthorchis viverrini - life in the bile duct.</title>
        <authorList>
            <person name="Young N.D."/>
            <person name="Nagarajan N."/>
            <person name="Lin S.J."/>
            <person name="Korhonen P.K."/>
            <person name="Jex A.R."/>
            <person name="Hall R.S."/>
            <person name="Safavi-Hemami H."/>
            <person name="Kaewkong W."/>
            <person name="Bertrand D."/>
            <person name="Gao S."/>
            <person name="Seet Q."/>
            <person name="Wongkham S."/>
            <person name="Teh B.T."/>
            <person name="Wongkham C."/>
            <person name="Intapan P.M."/>
            <person name="Maleewong W."/>
            <person name="Yang X."/>
            <person name="Hu M."/>
            <person name="Wang Z."/>
            <person name="Hofmann A."/>
            <person name="Sternberg P.W."/>
            <person name="Tan P."/>
            <person name="Wang J."/>
            <person name="Gasser R.B."/>
        </authorList>
    </citation>
    <scope>NUCLEOTIDE SEQUENCE [LARGE SCALE GENOMIC DNA]</scope>
</reference>
<dbReference type="AlphaFoldDB" id="A0A074ZZ20"/>
<proteinExistence type="predicted"/>
<feature type="non-terminal residue" evidence="1">
    <location>
        <position position="173"/>
    </location>
</feature>
<evidence type="ECO:0000313" key="2">
    <source>
        <dbReference type="Proteomes" id="UP000054324"/>
    </source>
</evidence>
<evidence type="ECO:0000313" key="1">
    <source>
        <dbReference type="EMBL" id="KER32678.1"/>
    </source>
</evidence>
<organism evidence="1 2">
    <name type="scientific">Opisthorchis viverrini</name>
    <name type="common">Southeast Asian liver fluke</name>
    <dbReference type="NCBI Taxonomy" id="6198"/>
    <lineage>
        <taxon>Eukaryota</taxon>
        <taxon>Metazoa</taxon>
        <taxon>Spiralia</taxon>
        <taxon>Lophotrochozoa</taxon>
        <taxon>Platyhelminthes</taxon>
        <taxon>Trematoda</taxon>
        <taxon>Digenea</taxon>
        <taxon>Opisthorchiida</taxon>
        <taxon>Opisthorchiata</taxon>
        <taxon>Opisthorchiidae</taxon>
        <taxon>Opisthorchis</taxon>
    </lineage>
</organism>
<accession>A0A074ZZ20</accession>
<dbReference type="GeneID" id="20326942"/>
<sequence length="173" mass="19780">SAFGTKHYHSSGSCVLRCFKPTSEKRHQRPTHLHISARRRMIRIFPFQSMNRFQSTSQSVFLDRLERASSKIAKRKSWYRTGYNTWFNALNKRMNWWFGFTFYVTEPIGCCPTECRSADPIAPPSRPYATKDGKMQRLLYSMGGGTIYTKVTAAFLGCPAVLETGTVCSKARA</sequence>
<dbReference type="CTD" id="20326942"/>
<dbReference type="KEGG" id="ovi:T265_12774"/>
<dbReference type="Proteomes" id="UP000054324">
    <property type="component" value="Unassembled WGS sequence"/>
</dbReference>
<keyword evidence="2" id="KW-1185">Reference proteome</keyword>